<feature type="domain" description="Cupin type-2" evidence="1">
    <location>
        <begin position="291"/>
        <end position="356"/>
    </location>
</feature>
<evidence type="ECO:0000313" key="2">
    <source>
        <dbReference type="EMBL" id="AKJ30860.1"/>
    </source>
</evidence>
<dbReference type="Gene3D" id="1.20.910.10">
    <property type="entry name" value="Heme oxygenase-like"/>
    <property type="match status" value="1"/>
</dbReference>
<dbReference type="Proteomes" id="UP000035352">
    <property type="component" value="Chromosome"/>
</dbReference>
<dbReference type="Gene3D" id="2.60.120.10">
    <property type="entry name" value="Jelly Rolls"/>
    <property type="match status" value="1"/>
</dbReference>
<dbReference type="SUPFAM" id="SSF48613">
    <property type="entry name" value="Heme oxygenase-like"/>
    <property type="match status" value="1"/>
</dbReference>
<dbReference type="InterPro" id="IPR013096">
    <property type="entry name" value="Cupin_2"/>
</dbReference>
<dbReference type="EMBL" id="CP011371">
    <property type="protein sequence ID" value="AKJ30860.1"/>
    <property type="molecule type" value="Genomic_DNA"/>
</dbReference>
<name>A0A0G3BWH1_9BURK</name>
<dbReference type="InterPro" id="IPR016084">
    <property type="entry name" value="Haem_Oase-like_multi-hlx"/>
</dbReference>
<dbReference type="AlphaFoldDB" id="A0A0G3BWH1"/>
<reference evidence="2 3" key="1">
    <citation type="submission" date="2015-05" db="EMBL/GenBank/DDBJ databases">
        <authorList>
            <person name="Tang B."/>
            <person name="Yu Y."/>
        </authorList>
    </citation>
    <scope>NUCLEOTIDE SEQUENCE [LARGE SCALE GENOMIC DNA]</scope>
    <source>
        <strain evidence="2 3">DSM 7029</strain>
    </source>
</reference>
<evidence type="ECO:0000259" key="1">
    <source>
        <dbReference type="Pfam" id="PF07883"/>
    </source>
</evidence>
<accession>A0A0G3BWH1</accession>
<dbReference type="InterPro" id="IPR014710">
    <property type="entry name" value="RmlC-like_jellyroll"/>
</dbReference>
<gene>
    <name evidence="2" type="ORF">AAW51_4169</name>
</gene>
<dbReference type="RefSeq" id="WP_053013814.1">
    <property type="nucleotide sequence ID" value="NZ_CP011371.1"/>
</dbReference>
<sequence>MSDIDILPLPCADARVQTSEHDFWAVTVAPLIHRLRAHPLVQRCRQGRASRAELQGLVLQLGHYGNFRVRLLCALISTLEPGEDLLVCESLSRQVDAKNPRSAALHQQLLRSLELEPGCSSISARTQQVVDTTFMLCRMPGGAAGLGALALGTAAVLQTLYTDVLHALREAGTASAPLQYFHAAIERETEQARVTRDVLRRLMQARPVAWREALQAAEQVLHAWQAWLDDVVAAAGPVRETSASATSHGPQSWIHKRVLRRAQGLPAAGQPPGVPLQRHVELPSRALRMKLTELEPRQSTARERAEHETMLYILRGGGVTVIDEHSVEWEEGDAVYIPACVWYQHRNLREDEDALYLACEGTVPAPSPVTTPQAQPQQA</sequence>
<proteinExistence type="predicted"/>
<dbReference type="OrthoDB" id="285029at2"/>
<keyword evidence="3" id="KW-1185">Reference proteome</keyword>
<evidence type="ECO:0000313" key="3">
    <source>
        <dbReference type="Proteomes" id="UP000035352"/>
    </source>
</evidence>
<protein>
    <recommendedName>
        <fullName evidence="1">Cupin type-2 domain-containing protein</fullName>
    </recommendedName>
</protein>
<dbReference type="KEGG" id="pbh:AAW51_4169"/>
<dbReference type="Pfam" id="PF07883">
    <property type="entry name" value="Cupin_2"/>
    <property type="match status" value="1"/>
</dbReference>
<organism evidence="2 3">
    <name type="scientific">Caldimonas brevitalea</name>
    <dbReference type="NCBI Taxonomy" id="413882"/>
    <lineage>
        <taxon>Bacteria</taxon>
        <taxon>Pseudomonadati</taxon>
        <taxon>Pseudomonadota</taxon>
        <taxon>Betaproteobacteria</taxon>
        <taxon>Burkholderiales</taxon>
        <taxon>Sphaerotilaceae</taxon>
        <taxon>Caldimonas</taxon>
    </lineage>
</organism>
<dbReference type="STRING" id="413882.AAW51_4169"/>
<dbReference type="InterPro" id="IPR011051">
    <property type="entry name" value="RmlC_Cupin_sf"/>
</dbReference>
<dbReference type="SUPFAM" id="SSF51182">
    <property type="entry name" value="RmlC-like cupins"/>
    <property type="match status" value="1"/>
</dbReference>